<dbReference type="Gene3D" id="3.40.630.30">
    <property type="match status" value="1"/>
</dbReference>
<reference evidence="6" key="1">
    <citation type="journal article" date="2019" name="Int. J. Syst. Evol. Microbiol.">
        <title>The Global Catalogue of Microorganisms (GCM) 10K type strain sequencing project: providing services to taxonomists for standard genome sequencing and annotation.</title>
        <authorList>
            <consortium name="The Broad Institute Genomics Platform"/>
            <consortium name="The Broad Institute Genome Sequencing Center for Infectious Disease"/>
            <person name="Wu L."/>
            <person name="Ma J."/>
        </authorList>
    </citation>
    <scope>NUCLEOTIDE SEQUENCE [LARGE SCALE GENOMIC DNA]</scope>
    <source>
        <strain evidence="6">JCM 16961</strain>
    </source>
</reference>
<evidence type="ECO:0000313" key="5">
    <source>
        <dbReference type="EMBL" id="GAA3707754.1"/>
    </source>
</evidence>
<dbReference type="PROSITE" id="PS51186">
    <property type="entry name" value="GNAT"/>
    <property type="match status" value="1"/>
</dbReference>
<sequence length="189" mass="20731">MIAPKADVRRAGGGQPPHAMIRSARTDDLPRLQTIELAAGEGFRDLGMDAIADDAPPSLEDLAGYQSDGRVWVAADASGLPIGYLLIEVLGSDAHIEQVSVHPAHARQGIGRRLIEHAAAWAGSRGFEALTLTTFEHVPWNAPYYRRLGFRPVPETEWTEELRLLVAGEREHGLDAWPRVAMRRLLSTT</sequence>
<evidence type="ECO:0000259" key="4">
    <source>
        <dbReference type="PROSITE" id="PS51186"/>
    </source>
</evidence>
<organism evidence="5 6">
    <name type="scientific">Zhihengliuella alba</name>
    <dbReference type="NCBI Taxonomy" id="547018"/>
    <lineage>
        <taxon>Bacteria</taxon>
        <taxon>Bacillati</taxon>
        <taxon>Actinomycetota</taxon>
        <taxon>Actinomycetes</taxon>
        <taxon>Micrococcales</taxon>
        <taxon>Micrococcaceae</taxon>
        <taxon>Zhihengliuella</taxon>
    </lineage>
</organism>
<dbReference type="EMBL" id="BAABCJ010000005">
    <property type="protein sequence ID" value="GAA3707754.1"/>
    <property type="molecule type" value="Genomic_DNA"/>
</dbReference>
<evidence type="ECO:0000256" key="1">
    <source>
        <dbReference type="ARBA" id="ARBA00022679"/>
    </source>
</evidence>
<evidence type="ECO:0000313" key="6">
    <source>
        <dbReference type="Proteomes" id="UP001501536"/>
    </source>
</evidence>
<dbReference type="Proteomes" id="UP001501536">
    <property type="component" value="Unassembled WGS sequence"/>
</dbReference>
<protein>
    <submittedName>
        <fullName evidence="5">GNAT family N-acetyltransferase</fullName>
    </submittedName>
</protein>
<feature type="domain" description="N-acetyltransferase" evidence="4">
    <location>
        <begin position="19"/>
        <end position="167"/>
    </location>
</feature>
<dbReference type="InterPro" id="IPR000182">
    <property type="entry name" value="GNAT_dom"/>
</dbReference>
<dbReference type="InterPro" id="IPR016181">
    <property type="entry name" value="Acyl_CoA_acyltransferase"/>
</dbReference>
<evidence type="ECO:0000256" key="2">
    <source>
        <dbReference type="ARBA" id="ARBA00023315"/>
    </source>
</evidence>
<name>A0ABP7DTB9_9MICC</name>
<keyword evidence="6" id="KW-1185">Reference proteome</keyword>
<dbReference type="SUPFAM" id="SSF55729">
    <property type="entry name" value="Acyl-CoA N-acyltransferases (Nat)"/>
    <property type="match status" value="1"/>
</dbReference>
<comment type="caution">
    <text evidence="5">The sequence shown here is derived from an EMBL/GenBank/DDBJ whole genome shotgun (WGS) entry which is preliminary data.</text>
</comment>
<proteinExistence type="predicted"/>
<dbReference type="Pfam" id="PF00583">
    <property type="entry name" value="Acetyltransf_1"/>
    <property type="match status" value="1"/>
</dbReference>
<evidence type="ECO:0000256" key="3">
    <source>
        <dbReference type="SAM" id="MobiDB-lite"/>
    </source>
</evidence>
<keyword evidence="1" id="KW-0808">Transferase</keyword>
<gene>
    <name evidence="5" type="ORF">GCM10022377_21980</name>
</gene>
<dbReference type="PANTHER" id="PTHR43800:SF1">
    <property type="entry name" value="PEPTIDYL-LYSINE N-ACETYLTRANSFERASE YJAB"/>
    <property type="match status" value="1"/>
</dbReference>
<accession>A0ABP7DTB9</accession>
<feature type="region of interest" description="Disordered" evidence="3">
    <location>
        <begin position="1"/>
        <end position="21"/>
    </location>
</feature>
<dbReference type="CDD" id="cd04301">
    <property type="entry name" value="NAT_SF"/>
    <property type="match status" value="1"/>
</dbReference>
<dbReference type="RefSeq" id="WP_344884332.1">
    <property type="nucleotide sequence ID" value="NZ_BAABCJ010000005.1"/>
</dbReference>
<feature type="compositionally biased region" description="Basic and acidic residues" evidence="3">
    <location>
        <begin position="1"/>
        <end position="10"/>
    </location>
</feature>
<keyword evidence="2" id="KW-0012">Acyltransferase</keyword>
<dbReference type="PANTHER" id="PTHR43800">
    <property type="entry name" value="PEPTIDYL-LYSINE N-ACETYLTRANSFERASE YJAB"/>
    <property type="match status" value="1"/>
</dbReference>